<dbReference type="InterPro" id="IPR032808">
    <property type="entry name" value="DoxX"/>
</dbReference>
<organism evidence="6 7">
    <name type="scientific">Cellulomonas fimi</name>
    <dbReference type="NCBI Taxonomy" id="1708"/>
    <lineage>
        <taxon>Bacteria</taxon>
        <taxon>Bacillati</taxon>
        <taxon>Actinomycetota</taxon>
        <taxon>Actinomycetes</taxon>
        <taxon>Micrococcales</taxon>
        <taxon>Cellulomonadaceae</taxon>
        <taxon>Cellulomonas</taxon>
    </lineage>
</organism>
<dbReference type="Proteomes" id="UP000562124">
    <property type="component" value="Unassembled WGS sequence"/>
</dbReference>
<keyword evidence="4 5" id="KW-0472">Membrane</keyword>
<gene>
    <name evidence="6" type="ORF">HIR71_00265</name>
</gene>
<keyword evidence="3 5" id="KW-1133">Transmembrane helix</keyword>
<reference evidence="6 7" key="1">
    <citation type="submission" date="2020-04" db="EMBL/GenBank/DDBJ databases">
        <title>Sequencing and Assembly of C. fimi.</title>
        <authorList>
            <person name="Ramsey A.R."/>
        </authorList>
    </citation>
    <scope>NUCLEOTIDE SEQUENCE [LARGE SCALE GENOMIC DNA]</scope>
    <source>
        <strain evidence="6 7">SB</strain>
    </source>
</reference>
<dbReference type="Pfam" id="PF13564">
    <property type="entry name" value="DoxX_2"/>
    <property type="match status" value="1"/>
</dbReference>
<keyword evidence="2 5" id="KW-0812">Transmembrane</keyword>
<name>A0A7Y0QGA2_CELFI</name>
<feature type="transmembrane region" description="Helical" evidence="5">
    <location>
        <begin position="96"/>
        <end position="115"/>
    </location>
</feature>
<evidence type="ECO:0000256" key="1">
    <source>
        <dbReference type="ARBA" id="ARBA00004141"/>
    </source>
</evidence>
<feature type="transmembrane region" description="Helical" evidence="5">
    <location>
        <begin position="70"/>
        <end position="90"/>
    </location>
</feature>
<proteinExistence type="predicted"/>
<sequence>MFIALVVVTVLLAAICLNSAVMKLRQAEAVVAVIHGTVGVPKKYLPVLAALEIAGAVGIVVGLWLEPLGVIAAAGLVAYFLGAVIGHLRVRDTKNLAMPLPPLVLAIAVLVLRLLTA</sequence>
<comment type="subcellular location">
    <subcellularLocation>
        <location evidence="1">Membrane</location>
        <topology evidence="1">Multi-pass membrane protein</topology>
    </subcellularLocation>
</comment>
<keyword evidence="7" id="KW-1185">Reference proteome</keyword>
<dbReference type="EMBL" id="JABCJJ010000001">
    <property type="protein sequence ID" value="NMR18674.1"/>
    <property type="molecule type" value="Genomic_DNA"/>
</dbReference>
<comment type="caution">
    <text evidence="6">The sequence shown here is derived from an EMBL/GenBank/DDBJ whole genome shotgun (WGS) entry which is preliminary data.</text>
</comment>
<accession>A0A7Y0QGA2</accession>
<evidence type="ECO:0000256" key="2">
    <source>
        <dbReference type="ARBA" id="ARBA00022692"/>
    </source>
</evidence>
<evidence type="ECO:0000256" key="4">
    <source>
        <dbReference type="ARBA" id="ARBA00023136"/>
    </source>
</evidence>
<evidence type="ECO:0000313" key="7">
    <source>
        <dbReference type="Proteomes" id="UP000562124"/>
    </source>
</evidence>
<dbReference type="RefSeq" id="WP_169322609.1">
    <property type="nucleotide sequence ID" value="NZ_JABCJJ010000001.1"/>
</dbReference>
<dbReference type="AlphaFoldDB" id="A0A7Y0QGA2"/>
<evidence type="ECO:0000256" key="5">
    <source>
        <dbReference type="SAM" id="Phobius"/>
    </source>
</evidence>
<evidence type="ECO:0000313" key="6">
    <source>
        <dbReference type="EMBL" id="NMR18674.1"/>
    </source>
</evidence>
<dbReference type="GO" id="GO:0016020">
    <property type="term" value="C:membrane"/>
    <property type="evidence" value="ECO:0007669"/>
    <property type="project" value="UniProtKB-SubCell"/>
</dbReference>
<protein>
    <submittedName>
        <fullName evidence="6">DoxX family protein</fullName>
    </submittedName>
</protein>
<evidence type="ECO:0000256" key="3">
    <source>
        <dbReference type="ARBA" id="ARBA00022989"/>
    </source>
</evidence>
<feature type="transmembrane region" description="Helical" evidence="5">
    <location>
        <begin position="45"/>
        <end position="65"/>
    </location>
</feature>